<feature type="transmembrane region" description="Helical" evidence="9">
    <location>
        <begin position="60"/>
        <end position="83"/>
    </location>
</feature>
<evidence type="ECO:0000256" key="6">
    <source>
        <dbReference type="ARBA" id="ARBA00022989"/>
    </source>
</evidence>
<keyword evidence="6 9" id="KW-1133">Transmembrane helix</keyword>
<sequence>MEFLKLHIDHIVFVVLGIMGFLTIWFTVERVMFYWKIKVDTYEDIDMLEEHLTKNLTTLYIIYSNAPYVGLLGTVVGIMITFYDMGMSGGMDAKTIMVGLSLALKATALGLVVAIPTLVIYNALVRKVDTIVNRFKVAKK</sequence>
<evidence type="ECO:0000256" key="9">
    <source>
        <dbReference type="SAM" id="Phobius"/>
    </source>
</evidence>
<dbReference type="PANTHER" id="PTHR30625">
    <property type="entry name" value="PROTEIN TOLQ"/>
    <property type="match status" value="1"/>
</dbReference>
<evidence type="ECO:0000256" key="1">
    <source>
        <dbReference type="ARBA" id="ARBA00004429"/>
    </source>
</evidence>
<reference evidence="11 13" key="3">
    <citation type="journal article" date="2024" name="Syst. Appl. Microbiol.">
        <title>Helicobacter cappadocius sp. nov., from lizards: The first psychrotrophic Helicobacter species.</title>
        <authorList>
            <person name="Aydin F."/>
            <person name="Tarhane S."/>
            <person name="Karakaya E."/>
            <person name="Abay S."/>
            <person name="Kayman T."/>
            <person name="Guran O."/>
            <person name="Bozkurt E."/>
            <person name="Uzum N."/>
            <person name="Avci A."/>
            <person name="Olgun K."/>
            <person name="Jablonski D."/>
            <person name="Guran C."/>
            <person name="Burcin Saticioglu I."/>
        </authorList>
    </citation>
    <scope>NUCLEOTIDE SEQUENCE [LARGE SCALE GENOMIC DNA]</scope>
    <source>
        <strain evidence="11">Faydin-H75</strain>
        <strain evidence="13">faydin-H76</strain>
    </source>
</reference>
<evidence type="ECO:0000313" key="12">
    <source>
        <dbReference type="EMBL" id="MDP2539614.1"/>
    </source>
</evidence>
<dbReference type="PANTHER" id="PTHR30625:SF15">
    <property type="entry name" value="BIOPOLYMER TRANSPORT PROTEIN EXBB"/>
    <property type="match status" value="1"/>
</dbReference>
<dbReference type="EMBL" id="JAUYZK010000012">
    <property type="protein sequence ID" value="MDP2539614.1"/>
    <property type="molecule type" value="Genomic_DNA"/>
</dbReference>
<evidence type="ECO:0000256" key="8">
    <source>
        <dbReference type="RuleBase" id="RU004057"/>
    </source>
</evidence>
<dbReference type="InterPro" id="IPR050790">
    <property type="entry name" value="ExbB/TolQ_transport"/>
</dbReference>
<dbReference type="RefSeq" id="WP_305517538.1">
    <property type="nucleotide sequence ID" value="NZ_JAUPEV010000012.1"/>
</dbReference>
<keyword evidence="2 8" id="KW-0813">Transport</keyword>
<feature type="transmembrane region" description="Helical" evidence="9">
    <location>
        <begin position="6"/>
        <end position="28"/>
    </location>
</feature>
<dbReference type="GO" id="GO:0017038">
    <property type="term" value="P:protein import"/>
    <property type="evidence" value="ECO:0007669"/>
    <property type="project" value="TreeGrafter"/>
</dbReference>
<name>A0AA90ST45_9HELI</name>
<evidence type="ECO:0000256" key="4">
    <source>
        <dbReference type="ARBA" id="ARBA00022692"/>
    </source>
</evidence>
<organism evidence="12 13">
    <name type="scientific">Helicobacter cappadocius</name>
    <dbReference type="NCBI Taxonomy" id="3063998"/>
    <lineage>
        <taxon>Bacteria</taxon>
        <taxon>Pseudomonadati</taxon>
        <taxon>Campylobacterota</taxon>
        <taxon>Epsilonproteobacteria</taxon>
        <taxon>Campylobacterales</taxon>
        <taxon>Helicobacteraceae</taxon>
        <taxon>Helicobacter</taxon>
    </lineage>
</organism>
<reference evidence="11" key="2">
    <citation type="submission" date="2023-07" db="EMBL/GenBank/DDBJ databases">
        <authorList>
            <person name="Aydin F."/>
            <person name="Tarhane S."/>
            <person name="Saticioglu I.B."/>
            <person name="Karakaya E."/>
            <person name="Abay S."/>
            <person name="Guran O."/>
            <person name="Bozkurt E."/>
            <person name="Uzum N."/>
            <person name="Olgun K."/>
            <person name="Jablonski D."/>
        </authorList>
    </citation>
    <scope>NUCLEOTIDE SEQUENCE</scope>
    <source>
        <strain evidence="11">Faydin-H75</strain>
    </source>
</reference>
<keyword evidence="5 8" id="KW-0653">Protein transport</keyword>
<dbReference type="InterPro" id="IPR002898">
    <property type="entry name" value="MotA_ExbB_proton_chnl"/>
</dbReference>
<reference evidence="12 14" key="1">
    <citation type="submission" date="2023-07" db="EMBL/GenBank/DDBJ databases">
        <title>Unpublished Manusciprt.</title>
        <authorList>
            <person name="Aydin F."/>
            <person name="Tarhane S."/>
            <person name="Saticioglu I.B."/>
            <person name="Karakaya E."/>
            <person name="Abay S."/>
            <person name="Guran O."/>
            <person name="Bozkurt E."/>
            <person name="Uzum N."/>
            <person name="Olgun K."/>
            <person name="Jablonski D."/>
        </authorList>
    </citation>
    <scope>NUCLEOTIDE SEQUENCE</scope>
    <source>
        <strain evidence="14">faydin-H75</strain>
        <strain evidence="12">Faydin-H76</strain>
    </source>
</reference>
<evidence type="ECO:0000313" key="11">
    <source>
        <dbReference type="EMBL" id="MDO7253698.1"/>
    </source>
</evidence>
<evidence type="ECO:0000256" key="2">
    <source>
        <dbReference type="ARBA" id="ARBA00022448"/>
    </source>
</evidence>
<keyword evidence="14" id="KW-1185">Reference proteome</keyword>
<comment type="caution">
    <text evidence="12">The sequence shown here is derived from an EMBL/GenBank/DDBJ whole genome shotgun (WGS) entry which is preliminary data.</text>
</comment>
<evidence type="ECO:0000313" key="13">
    <source>
        <dbReference type="Proteomes" id="UP001177258"/>
    </source>
</evidence>
<evidence type="ECO:0000256" key="3">
    <source>
        <dbReference type="ARBA" id="ARBA00022475"/>
    </source>
</evidence>
<keyword evidence="3" id="KW-1003">Cell membrane</keyword>
<dbReference type="EMBL" id="JAUPEV010000012">
    <property type="protein sequence ID" value="MDO7253698.1"/>
    <property type="molecule type" value="Genomic_DNA"/>
</dbReference>
<dbReference type="Proteomes" id="UP001177258">
    <property type="component" value="Unassembled WGS sequence"/>
</dbReference>
<protein>
    <submittedName>
        <fullName evidence="12">TonB-system energizer ExbB</fullName>
    </submittedName>
</protein>
<keyword evidence="4 9" id="KW-0812">Transmembrane</keyword>
<feature type="transmembrane region" description="Helical" evidence="9">
    <location>
        <begin position="103"/>
        <end position="124"/>
    </location>
</feature>
<accession>A0AA90ST45</accession>
<evidence type="ECO:0000313" key="14">
    <source>
        <dbReference type="Proteomes" id="UP001240777"/>
    </source>
</evidence>
<comment type="subcellular location">
    <subcellularLocation>
        <location evidence="1">Cell inner membrane</location>
        <topology evidence="1">Multi-pass membrane protein</topology>
    </subcellularLocation>
    <subcellularLocation>
        <location evidence="8">Membrane</location>
        <topology evidence="8">Multi-pass membrane protein</topology>
    </subcellularLocation>
</comment>
<gene>
    <name evidence="12" type="primary">exbB</name>
    <name evidence="11" type="ORF">Q5I04_07220</name>
    <name evidence="12" type="ORF">Q5I06_07495</name>
</gene>
<dbReference type="Proteomes" id="UP001240777">
    <property type="component" value="Unassembled WGS sequence"/>
</dbReference>
<dbReference type="InterPro" id="IPR014172">
    <property type="entry name" value="TonB_ExbB_2"/>
</dbReference>
<dbReference type="Pfam" id="PF01618">
    <property type="entry name" value="MotA_ExbB"/>
    <property type="match status" value="1"/>
</dbReference>
<evidence type="ECO:0000256" key="7">
    <source>
        <dbReference type="ARBA" id="ARBA00023136"/>
    </source>
</evidence>
<feature type="domain" description="MotA/TolQ/ExbB proton channel" evidence="10">
    <location>
        <begin position="43"/>
        <end position="135"/>
    </location>
</feature>
<dbReference type="NCBIfam" id="TIGR02805">
    <property type="entry name" value="exbB2"/>
    <property type="match status" value="1"/>
</dbReference>
<evidence type="ECO:0000256" key="5">
    <source>
        <dbReference type="ARBA" id="ARBA00022927"/>
    </source>
</evidence>
<evidence type="ECO:0000259" key="10">
    <source>
        <dbReference type="Pfam" id="PF01618"/>
    </source>
</evidence>
<dbReference type="AlphaFoldDB" id="A0AA90ST45"/>
<keyword evidence="7 9" id="KW-0472">Membrane</keyword>
<dbReference type="GO" id="GO:0055085">
    <property type="term" value="P:transmembrane transport"/>
    <property type="evidence" value="ECO:0007669"/>
    <property type="project" value="InterPro"/>
</dbReference>
<dbReference type="GO" id="GO:0005886">
    <property type="term" value="C:plasma membrane"/>
    <property type="evidence" value="ECO:0007669"/>
    <property type="project" value="UniProtKB-SubCell"/>
</dbReference>
<proteinExistence type="inferred from homology"/>
<comment type="similarity">
    <text evidence="8">Belongs to the exbB/tolQ family.</text>
</comment>